<dbReference type="SMART" id="SM00388">
    <property type="entry name" value="HisKA"/>
    <property type="match status" value="1"/>
</dbReference>
<evidence type="ECO:0000256" key="7">
    <source>
        <dbReference type="ARBA" id="ARBA00022679"/>
    </source>
</evidence>
<dbReference type="Gene3D" id="3.30.565.10">
    <property type="entry name" value="Histidine kinase-like ATPase, C-terminal domain"/>
    <property type="match status" value="1"/>
</dbReference>
<evidence type="ECO:0000256" key="4">
    <source>
        <dbReference type="ARBA" id="ARBA00022475"/>
    </source>
</evidence>
<feature type="transmembrane region" description="Helical" evidence="15">
    <location>
        <begin position="12"/>
        <end position="30"/>
    </location>
</feature>
<evidence type="ECO:0000256" key="5">
    <source>
        <dbReference type="ARBA" id="ARBA00022519"/>
    </source>
</evidence>
<evidence type="ECO:0000256" key="3">
    <source>
        <dbReference type="ARBA" id="ARBA00012438"/>
    </source>
</evidence>
<sequence length="467" mass="53802">MNLDRLLPKTSFGRFFLINVISLALFWLLIQPMANYWRNQALFRMVASNESRLFLTHIRLLDKLPTIAERNGLFNPNDDVFSIRVSHLPPDMPRDGSNCSQSLRRRLERAFKQENIRYTDLLTRIVVSHAPITVMGSEEKYSDLETFLTHHYMQAEIALRRPDGIWIYAKHQIEIMPQNRLWLNTAALAIEFLLVMSGVALALNWLLRPLRKLVAATERFGRTQEITPLRTDSGPVEVREAASAFNRMFSSIQRSFEERERFLTSFSHDLRTPLTRLRLRLEQVAQDDLREKLCADVDDLTDTLNRTITFLRSARSIEDVRRPIAVMPLLEALVEDRQGIGEQVTLNGNTAAVLLSWNRLRSAFENVVDNALRYGDCADIEVHHERDSEGREWLYIDFRDNGPGIPEEKLEFVLEPYVRLETSRNRKTGGHGLGLSIVRNLVEASGGRVLLMNRPEGGLLVRMLFPL</sequence>
<keyword evidence="5" id="KW-0997">Cell inner membrane</keyword>
<dbReference type="STRING" id="563192.HMPREF0179_00083"/>
<organism evidence="18 19">
    <name type="scientific">Bilophila wadsworthia (strain 3_1_6)</name>
    <dbReference type="NCBI Taxonomy" id="563192"/>
    <lineage>
        <taxon>Bacteria</taxon>
        <taxon>Pseudomonadati</taxon>
        <taxon>Thermodesulfobacteriota</taxon>
        <taxon>Desulfovibrionia</taxon>
        <taxon>Desulfovibrionales</taxon>
        <taxon>Desulfovibrionaceae</taxon>
        <taxon>Bilophila</taxon>
    </lineage>
</organism>
<keyword evidence="19" id="KW-1185">Reference proteome</keyword>
<dbReference type="SMART" id="SM00304">
    <property type="entry name" value="HAMP"/>
    <property type="match status" value="2"/>
</dbReference>
<feature type="transmembrane region" description="Helical" evidence="15">
    <location>
        <begin position="181"/>
        <end position="207"/>
    </location>
</feature>
<dbReference type="InterPro" id="IPR004358">
    <property type="entry name" value="Sig_transdc_His_kin-like_C"/>
</dbReference>
<dbReference type="EMBL" id="ADCP02000002">
    <property type="protein sequence ID" value="EFV46043.1"/>
    <property type="molecule type" value="Genomic_DNA"/>
</dbReference>
<dbReference type="CDD" id="cd06225">
    <property type="entry name" value="HAMP"/>
    <property type="match status" value="1"/>
</dbReference>
<keyword evidence="13" id="KW-0902">Two-component regulatory system</keyword>
<reference evidence="18 19" key="1">
    <citation type="submission" date="2010-10" db="EMBL/GenBank/DDBJ databases">
        <authorList>
            <consortium name="The Broad Institute Genome Sequencing Platform"/>
            <person name="Ward D."/>
            <person name="Earl A."/>
            <person name="Feldgarden M."/>
            <person name="Young S.K."/>
            <person name="Gargeya S."/>
            <person name="Zeng Q."/>
            <person name="Alvarado L."/>
            <person name="Berlin A."/>
            <person name="Bochicchio J."/>
            <person name="Chapman S.B."/>
            <person name="Chen Z."/>
            <person name="Freedman E."/>
            <person name="Gellesch M."/>
            <person name="Goldberg J."/>
            <person name="Griggs A."/>
            <person name="Gujja S."/>
            <person name="Heilman E."/>
            <person name="Heiman D."/>
            <person name="Howarth C."/>
            <person name="Mehta T."/>
            <person name="Neiman D."/>
            <person name="Pearson M."/>
            <person name="Roberts A."/>
            <person name="Saif S."/>
            <person name="Shea T."/>
            <person name="Shenoy N."/>
            <person name="Sisk P."/>
            <person name="Stolte C."/>
            <person name="Sykes S."/>
            <person name="White J."/>
            <person name="Yandava C."/>
            <person name="Allen-Vercoe E."/>
            <person name="Sibley C."/>
            <person name="Ambrose C.E."/>
            <person name="Strauss J."/>
            <person name="Daigneault M."/>
            <person name="Haas B."/>
            <person name="Nusbaum C."/>
            <person name="Birren B."/>
        </authorList>
    </citation>
    <scope>NUCLEOTIDE SEQUENCE [LARGE SCALE GENOMIC DNA]</scope>
    <source>
        <strain evidence="18 19">3_1_6</strain>
    </source>
</reference>
<dbReference type="eggNOG" id="COG2205">
    <property type="taxonomic scope" value="Bacteria"/>
</dbReference>
<dbReference type="GeneID" id="78087119"/>
<evidence type="ECO:0000313" key="18">
    <source>
        <dbReference type="EMBL" id="EFV46043.1"/>
    </source>
</evidence>
<evidence type="ECO:0000256" key="1">
    <source>
        <dbReference type="ARBA" id="ARBA00000085"/>
    </source>
</evidence>
<comment type="subcellular location">
    <subcellularLocation>
        <location evidence="2">Cell inner membrane</location>
        <topology evidence="2">Multi-pass membrane protein</topology>
    </subcellularLocation>
</comment>
<proteinExistence type="predicted"/>
<dbReference type="InterPro" id="IPR036890">
    <property type="entry name" value="HATPase_C_sf"/>
</dbReference>
<protein>
    <recommendedName>
        <fullName evidence="3">histidine kinase</fullName>
        <ecNumber evidence="3">2.7.13.3</ecNumber>
    </recommendedName>
</protein>
<keyword evidence="6" id="KW-0597">Phosphoprotein</keyword>
<keyword evidence="4" id="KW-1003">Cell membrane</keyword>
<comment type="caution">
    <text evidence="18">The sequence shown here is derived from an EMBL/GenBank/DDBJ whole genome shotgun (WGS) entry which is preliminary data.</text>
</comment>
<dbReference type="OrthoDB" id="9815202at2"/>
<evidence type="ECO:0000313" key="19">
    <source>
        <dbReference type="Proteomes" id="UP000006034"/>
    </source>
</evidence>
<dbReference type="InterPro" id="IPR003660">
    <property type="entry name" value="HAMP_dom"/>
</dbReference>
<dbReference type="Pfam" id="PF00672">
    <property type="entry name" value="HAMP"/>
    <property type="match status" value="1"/>
</dbReference>
<dbReference type="GO" id="GO:0000155">
    <property type="term" value="F:phosphorelay sensor kinase activity"/>
    <property type="evidence" value="ECO:0007669"/>
    <property type="project" value="InterPro"/>
</dbReference>
<evidence type="ECO:0000256" key="15">
    <source>
        <dbReference type="SAM" id="Phobius"/>
    </source>
</evidence>
<evidence type="ECO:0000256" key="13">
    <source>
        <dbReference type="ARBA" id="ARBA00023012"/>
    </source>
</evidence>
<evidence type="ECO:0000259" key="17">
    <source>
        <dbReference type="PROSITE" id="PS50885"/>
    </source>
</evidence>
<dbReference type="PANTHER" id="PTHR44936">
    <property type="entry name" value="SENSOR PROTEIN CREC"/>
    <property type="match status" value="1"/>
</dbReference>
<dbReference type="PROSITE" id="PS50109">
    <property type="entry name" value="HIS_KIN"/>
    <property type="match status" value="1"/>
</dbReference>
<evidence type="ECO:0000259" key="16">
    <source>
        <dbReference type="PROSITE" id="PS50109"/>
    </source>
</evidence>
<gene>
    <name evidence="18" type="ORF">HMPREF0179_00083</name>
</gene>
<keyword evidence="9" id="KW-0547">Nucleotide-binding</keyword>
<dbReference type="Proteomes" id="UP000006034">
    <property type="component" value="Unassembled WGS sequence"/>
</dbReference>
<evidence type="ECO:0000256" key="11">
    <source>
        <dbReference type="ARBA" id="ARBA00022840"/>
    </source>
</evidence>
<dbReference type="InterPro" id="IPR050980">
    <property type="entry name" value="2C_sensor_his_kinase"/>
</dbReference>
<comment type="catalytic activity">
    <reaction evidence="1">
        <text>ATP + protein L-histidine = ADP + protein N-phospho-L-histidine.</text>
        <dbReference type="EC" id="2.7.13.3"/>
    </reaction>
</comment>
<dbReference type="GO" id="GO:0005886">
    <property type="term" value="C:plasma membrane"/>
    <property type="evidence" value="ECO:0007669"/>
    <property type="project" value="UniProtKB-SubCell"/>
</dbReference>
<dbReference type="Gene3D" id="1.10.287.130">
    <property type="match status" value="1"/>
</dbReference>
<dbReference type="InterPro" id="IPR003661">
    <property type="entry name" value="HisK_dim/P_dom"/>
</dbReference>
<keyword evidence="8 15" id="KW-0812">Transmembrane</keyword>
<evidence type="ECO:0000256" key="8">
    <source>
        <dbReference type="ARBA" id="ARBA00022692"/>
    </source>
</evidence>
<keyword evidence="11" id="KW-0067">ATP-binding</keyword>
<reference evidence="18 19" key="2">
    <citation type="submission" date="2013-04" db="EMBL/GenBank/DDBJ databases">
        <title>The Genome Sequence of Bilophila wadsworthia 3_1_6.</title>
        <authorList>
            <consortium name="The Broad Institute Genomics Platform"/>
            <person name="Earl A."/>
            <person name="Ward D."/>
            <person name="Feldgarden M."/>
            <person name="Gevers D."/>
            <person name="Sibley C."/>
            <person name="Strauss J."/>
            <person name="Allen-Vercoe E."/>
            <person name="Walker B."/>
            <person name="Young S."/>
            <person name="Zeng Q."/>
            <person name="Gargeya S."/>
            <person name="Fitzgerald M."/>
            <person name="Haas B."/>
            <person name="Abouelleil A."/>
            <person name="Allen A.W."/>
            <person name="Alvarado L."/>
            <person name="Arachchi H.M."/>
            <person name="Berlin A.M."/>
            <person name="Chapman S.B."/>
            <person name="Gainer-Dewar J."/>
            <person name="Goldberg J."/>
            <person name="Griggs A."/>
            <person name="Gujja S."/>
            <person name="Hansen M."/>
            <person name="Howarth C."/>
            <person name="Imamovic A."/>
            <person name="Ireland A."/>
            <person name="Larimer J."/>
            <person name="McCowan C."/>
            <person name="Murphy C."/>
            <person name="Pearson M."/>
            <person name="Poon T.W."/>
            <person name="Priest M."/>
            <person name="Roberts A."/>
            <person name="Saif S."/>
            <person name="Shea T."/>
            <person name="Sisk P."/>
            <person name="Sykes S."/>
            <person name="Wortman J."/>
            <person name="Nusbaum C."/>
            <person name="Birren B."/>
        </authorList>
    </citation>
    <scope>NUCLEOTIDE SEQUENCE [LARGE SCALE GENOMIC DNA]</scope>
    <source>
        <strain evidence="18 19">3_1_6</strain>
    </source>
</reference>
<dbReference type="Pfam" id="PF00512">
    <property type="entry name" value="HisKA"/>
    <property type="match status" value="1"/>
</dbReference>
<dbReference type="AlphaFoldDB" id="E5Y1S5"/>
<keyword evidence="7" id="KW-0808">Transferase</keyword>
<evidence type="ECO:0000256" key="14">
    <source>
        <dbReference type="ARBA" id="ARBA00023136"/>
    </source>
</evidence>
<dbReference type="SMART" id="SM00387">
    <property type="entry name" value="HATPase_c"/>
    <property type="match status" value="1"/>
</dbReference>
<dbReference type="PRINTS" id="PR00344">
    <property type="entry name" value="BCTRLSENSOR"/>
</dbReference>
<dbReference type="InterPro" id="IPR005467">
    <property type="entry name" value="His_kinase_dom"/>
</dbReference>
<feature type="domain" description="HAMP" evidence="17">
    <location>
        <begin position="204"/>
        <end position="257"/>
    </location>
</feature>
<evidence type="ECO:0000256" key="9">
    <source>
        <dbReference type="ARBA" id="ARBA00022741"/>
    </source>
</evidence>
<dbReference type="RefSeq" id="WP_005023989.1">
    <property type="nucleotide sequence ID" value="NZ_KE150239.1"/>
</dbReference>
<dbReference type="GO" id="GO:0005524">
    <property type="term" value="F:ATP binding"/>
    <property type="evidence" value="ECO:0007669"/>
    <property type="project" value="UniProtKB-KW"/>
</dbReference>
<evidence type="ECO:0000256" key="12">
    <source>
        <dbReference type="ARBA" id="ARBA00022989"/>
    </source>
</evidence>
<dbReference type="PROSITE" id="PS50885">
    <property type="entry name" value="HAMP"/>
    <property type="match status" value="1"/>
</dbReference>
<keyword evidence="10" id="KW-0418">Kinase</keyword>
<keyword evidence="12 15" id="KW-1133">Transmembrane helix</keyword>
<name>E5Y1S5_BILW3</name>
<dbReference type="Pfam" id="PF02518">
    <property type="entry name" value="HATPase_c"/>
    <property type="match status" value="1"/>
</dbReference>
<accession>E5Y1S5</accession>
<evidence type="ECO:0000256" key="6">
    <source>
        <dbReference type="ARBA" id="ARBA00022553"/>
    </source>
</evidence>
<evidence type="ECO:0000256" key="10">
    <source>
        <dbReference type="ARBA" id="ARBA00022777"/>
    </source>
</evidence>
<dbReference type="HOGENOM" id="CLU_000445_89_27_7"/>
<dbReference type="PANTHER" id="PTHR44936:SF5">
    <property type="entry name" value="SENSOR HISTIDINE KINASE ENVZ"/>
    <property type="match status" value="1"/>
</dbReference>
<dbReference type="SUPFAM" id="SSF55874">
    <property type="entry name" value="ATPase domain of HSP90 chaperone/DNA topoisomerase II/histidine kinase"/>
    <property type="match status" value="1"/>
</dbReference>
<dbReference type="InterPro" id="IPR003594">
    <property type="entry name" value="HATPase_dom"/>
</dbReference>
<dbReference type="EC" id="2.7.13.3" evidence="3"/>
<dbReference type="InterPro" id="IPR036097">
    <property type="entry name" value="HisK_dim/P_sf"/>
</dbReference>
<dbReference type="SUPFAM" id="SSF47384">
    <property type="entry name" value="Homodimeric domain of signal transducing histidine kinase"/>
    <property type="match status" value="1"/>
</dbReference>
<feature type="domain" description="Histidine kinase" evidence="16">
    <location>
        <begin position="265"/>
        <end position="467"/>
    </location>
</feature>
<evidence type="ECO:0000256" key="2">
    <source>
        <dbReference type="ARBA" id="ARBA00004429"/>
    </source>
</evidence>
<keyword evidence="14 15" id="KW-0472">Membrane</keyword>
<dbReference type="CDD" id="cd00082">
    <property type="entry name" value="HisKA"/>
    <property type="match status" value="1"/>
</dbReference>